<dbReference type="InParanoid" id="D8PNI7"/>
<protein>
    <recommendedName>
        <fullName evidence="1">F-box domain-containing protein</fullName>
    </recommendedName>
</protein>
<keyword evidence="3" id="KW-1185">Reference proteome</keyword>
<feature type="non-terminal residue" evidence="2">
    <location>
        <position position="579"/>
    </location>
</feature>
<sequence>MDVDGSTHLGLEWATSKFLSQPLLVLPEQNGEANSNDQATRLDDYIASLYTHITSIKSHRNMLLPISRLPNEVLSSIFLLIASTREGRPRRIKYWTSLMLVCRRWRIVGISSPILWSHMSIMPSGQSRISLPPPHQSRYCGTHPLTVAIYLTDNFRSAWPRLQSHADYIRDLTLHGSGKCLDTFFGLFGASRRDSLRSLSVTHVVSSTDDSSPCVIPPEASRNVASNLQKLHLEGVALDWNVLHSLTSLDVKCLPRIGSTAPWPVTASTLLAVIRRSPSLQHLGLETYFATDGLNTLGKLVDLPYLRSLDLRARPLVCAFIISALCMPAYARLSIHSNHRNESESDYQRLCDALRGHLFRSSALVLRTLQLREQHHWAWYVDLPAEDDRSLAIPGEHILLLHLLSPFDNDELYERTMRQVLDAVPSGQVEYLHSCQGNKVLKAGARHLLLSLLPSLRLLSFNTTTNDSGWFDAVQELVVQGDAPSGHLRCIHWSDRRFGKRATDPREYVSGIAMKLRMLLDTYVVHRPLPEKLILRERWLGSGVKEMAELVQYALDVGVRVDINSDAKLGAILFPASRG</sequence>
<dbReference type="Gene3D" id="3.80.10.10">
    <property type="entry name" value="Ribonuclease Inhibitor"/>
    <property type="match status" value="1"/>
</dbReference>
<dbReference type="AlphaFoldDB" id="D8PNI7"/>
<evidence type="ECO:0000313" key="2">
    <source>
        <dbReference type="EMBL" id="EFJ02908.1"/>
    </source>
</evidence>
<dbReference type="Proteomes" id="UP000007431">
    <property type="component" value="Unassembled WGS sequence"/>
</dbReference>
<dbReference type="InterPro" id="IPR001810">
    <property type="entry name" value="F-box_dom"/>
</dbReference>
<proteinExistence type="predicted"/>
<dbReference type="SUPFAM" id="SSF81383">
    <property type="entry name" value="F-box domain"/>
    <property type="match status" value="1"/>
</dbReference>
<dbReference type="OrthoDB" id="2870746at2759"/>
<dbReference type="KEGG" id="scm:SCHCO_02537967"/>
<organism evidence="3">
    <name type="scientific">Schizophyllum commune (strain H4-8 / FGSC 9210)</name>
    <name type="common">Split gill fungus</name>
    <dbReference type="NCBI Taxonomy" id="578458"/>
    <lineage>
        <taxon>Eukaryota</taxon>
        <taxon>Fungi</taxon>
        <taxon>Dikarya</taxon>
        <taxon>Basidiomycota</taxon>
        <taxon>Agaricomycotina</taxon>
        <taxon>Agaricomycetes</taxon>
        <taxon>Agaricomycetidae</taxon>
        <taxon>Agaricales</taxon>
        <taxon>Schizophyllaceae</taxon>
        <taxon>Schizophyllum</taxon>
    </lineage>
</organism>
<dbReference type="Gene3D" id="1.20.1280.50">
    <property type="match status" value="1"/>
</dbReference>
<dbReference type="InterPro" id="IPR036047">
    <property type="entry name" value="F-box-like_dom_sf"/>
</dbReference>
<accession>D8PNI7</accession>
<dbReference type="eggNOG" id="ENOG502STM7">
    <property type="taxonomic scope" value="Eukaryota"/>
</dbReference>
<dbReference type="VEuPathDB" id="FungiDB:SCHCODRAFT_02537967"/>
<feature type="domain" description="F-box" evidence="1">
    <location>
        <begin position="66"/>
        <end position="121"/>
    </location>
</feature>
<dbReference type="EMBL" id="GL377302">
    <property type="protein sequence ID" value="EFJ02908.1"/>
    <property type="molecule type" value="Genomic_DNA"/>
</dbReference>
<evidence type="ECO:0000259" key="1">
    <source>
        <dbReference type="Pfam" id="PF12937"/>
    </source>
</evidence>
<dbReference type="HOGENOM" id="CLU_471044_0_0_1"/>
<gene>
    <name evidence="2" type="ORF">SCHCODRAFT_102392</name>
</gene>
<dbReference type="OMA" id="APPWSED"/>
<name>D8PNI7_SCHCM</name>
<evidence type="ECO:0000313" key="3">
    <source>
        <dbReference type="Proteomes" id="UP000007431"/>
    </source>
</evidence>
<dbReference type="SUPFAM" id="SSF52047">
    <property type="entry name" value="RNI-like"/>
    <property type="match status" value="1"/>
</dbReference>
<reference evidence="2 3" key="1">
    <citation type="journal article" date="2010" name="Nat. Biotechnol.">
        <title>Genome sequence of the model mushroom Schizophyllum commune.</title>
        <authorList>
            <person name="Ohm R.A."/>
            <person name="de Jong J.F."/>
            <person name="Lugones L.G."/>
            <person name="Aerts A."/>
            <person name="Kothe E."/>
            <person name="Stajich J.E."/>
            <person name="de Vries R.P."/>
            <person name="Record E."/>
            <person name="Levasseur A."/>
            <person name="Baker S.E."/>
            <person name="Bartholomew K.A."/>
            <person name="Coutinho P.M."/>
            <person name="Erdmann S."/>
            <person name="Fowler T.J."/>
            <person name="Gathman A.C."/>
            <person name="Lombard V."/>
            <person name="Henrissat B."/>
            <person name="Knabe N."/>
            <person name="Kuees U."/>
            <person name="Lilly W.W."/>
            <person name="Lindquist E."/>
            <person name="Lucas S."/>
            <person name="Magnuson J.K."/>
            <person name="Piumi F."/>
            <person name="Raudaskoski M."/>
            <person name="Salamov A."/>
            <person name="Schmutz J."/>
            <person name="Schwarze F.W.M.R."/>
            <person name="vanKuyk P.A."/>
            <person name="Horton J.S."/>
            <person name="Grigoriev I.V."/>
            <person name="Woesten H.A.B."/>
        </authorList>
    </citation>
    <scope>NUCLEOTIDE SEQUENCE [LARGE SCALE GENOMIC DNA]</scope>
    <source>
        <strain evidence="3">H4-8 / FGSC 9210</strain>
    </source>
</reference>
<dbReference type="InterPro" id="IPR032675">
    <property type="entry name" value="LRR_dom_sf"/>
</dbReference>
<dbReference type="GeneID" id="9595119"/>
<dbReference type="Pfam" id="PF12937">
    <property type="entry name" value="F-box-like"/>
    <property type="match status" value="1"/>
</dbReference>